<evidence type="ECO:0000313" key="4">
    <source>
        <dbReference type="Proteomes" id="UP001370100"/>
    </source>
</evidence>
<comment type="caution">
    <text evidence="3">The sequence shown here is derived from an EMBL/GenBank/DDBJ whole genome shotgun (WGS) entry which is preliminary data.</text>
</comment>
<feature type="region of interest" description="Disordered" evidence="1">
    <location>
        <begin position="79"/>
        <end position="117"/>
    </location>
</feature>
<feature type="compositionally biased region" description="Basic and acidic residues" evidence="1">
    <location>
        <begin position="32"/>
        <end position="44"/>
    </location>
</feature>
<feature type="signal peptide" evidence="2">
    <location>
        <begin position="1"/>
        <end position="25"/>
    </location>
</feature>
<proteinExistence type="predicted"/>
<protein>
    <submittedName>
        <fullName evidence="3">Uncharacterized protein</fullName>
    </submittedName>
</protein>
<evidence type="ECO:0000313" key="3">
    <source>
        <dbReference type="EMBL" id="MEJ2887759.1"/>
    </source>
</evidence>
<keyword evidence="2" id="KW-0732">Signal</keyword>
<sequence>MLKKAGIVVLGATAGMLSLAPLASAGEAPQRNNDHGHHHDGDHGGHHHGGHHKHDRGPRGCDGDAALLNVSCIGNDADINPINVGGDQVNVDDDDDDGRDGRDDRGGPGGRFDDDDDALINVSDILQRPEVGPINALGDQANIDR</sequence>
<feature type="chain" id="PRO_5045923144" evidence="2">
    <location>
        <begin position="26"/>
        <end position="145"/>
    </location>
</feature>
<organism evidence="3 4">
    <name type="scientific">Actinomycetospora aeridis</name>
    <dbReference type="NCBI Taxonomy" id="3129231"/>
    <lineage>
        <taxon>Bacteria</taxon>
        <taxon>Bacillati</taxon>
        <taxon>Actinomycetota</taxon>
        <taxon>Actinomycetes</taxon>
        <taxon>Pseudonocardiales</taxon>
        <taxon>Pseudonocardiaceae</taxon>
        <taxon>Actinomycetospora</taxon>
    </lineage>
</organism>
<evidence type="ECO:0000256" key="1">
    <source>
        <dbReference type="SAM" id="MobiDB-lite"/>
    </source>
</evidence>
<feature type="region of interest" description="Disordered" evidence="1">
    <location>
        <begin position="26"/>
        <end position="65"/>
    </location>
</feature>
<dbReference type="RefSeq" id="WP_337714254.1">
    <property type="nucleotide sequence ID" value="NZ_JBBEGL010000004.1"/>
</dbReference>
<dbReference type="EMBL" id="JBBEGL010000004">
    <property type="protein sequence ID" value="MEJ2887759.1"/>
    <property type="molecule type" value="Genomic_DNA"/>
</dbReference>
<evidence type="ECO:0000256" key="2">
    <source>
        <dbReference type="SAM" id="SignalP"/>
    </source>
</evidence>
<keyword evidence="4" id="KW-1185">Reference proteome</keyword>
<dbReference type="Proteomes" id="UP001370100">
    <property type="component" value="Unassembled WGS sequence"/>
</dbReference>
<name>A0ABU8N737_9PSEU</name>
<reference evidence="3 4" key="1">
    <citation type="submission" date="2024-03" db="EMBL/GenBank/DDBJ databases">
        <title>Actinomycetospora sp. OC33-EN06, a novel actinomycete isolated from wild orchid (Aerides multiflora).</title>
        <authorList>
            <person name="Suriyachadkun C."/>
        </authorList>
    </citation>
    <scope>NUCLEOTIDE SEQUENCE [LARGE SCALE GENOMIC DNA]</scope>
    <source>
        <strain evidence="3 4">OC33-EN06</strain>
    </source>
</reference>
<accession>A0ABU8N737</accession>
<gene>
    <name evidence="3" type="ORF">WCD41_14970</name>
</gene>
<feature type="compositionally biased region" description="Basic residues" evidence="1">
    <location>
        <begin position="45"/>
        <end position="56"/>
    </location>
</feature>